<keyword evidence="4" id="KW-0862">Zinc</keyword>
<dbReference type="RefSeq" id="WP_055574098.1">
    <property type="nucleotide sequence ID" value="NZ_FMZK01000002.1"/>
</dbReference>
<keyword evidence="9" id="KW-1185">Reference proteome</keyword>
<dbReference type="InterPro" id="IPR011057">
    <property type="entry name" value="Mss4-like_sf"/>
</dbReference>
<evidence type="ECO:0000256" key="6">
    <source>
        <dbReference type="ARBA" id="ARBA00048488"/>
    </source>
</evidence>
<feature type="domain" description="MsrB" evidence="7">
    <location>
        <begin position="9"/>
        <end position="133"/>
    </location>
</feature>
<evidence type="ECO:0000256" key="4">
    <source>
        <dbReference type="ARBA" id="ARBA00022833"/>
    </source>
</evidence>
<dbReference type="PANTHER" id="PTHR10173">
    <property type="entry name" value="METHIONINE SULFOXIDE REDUCTASE"/>
    <property type="match status" value="1"/>
</dbReference>
<dbReference type="InterPro" id="IPR002579">
    <property type="entry name" value="Met_Sox_Rdtase_MsrB_dom"/>
</dbReference>
<dbReference type="EC" id="1.8.4.12" evidence="2"/>
<evidence type="ECO:0000256" key="3">
    <source>
        <dbReference type="ARBA" id="ARBA00022723"/>
    </source>
</evidence>
<dbReference type="Pfam" id="PF01641">
    <property type="entry name" value="SelR"/>
    <property type="match status" value="1"/>
</dbReference>
<dbReference type="AlphaFoldDB" id="A0A1G6LJ04"/>
<dbReference type="Proteomes" id="UP000182100">
    <property type="component" value="Unassembled WGS sequence"/>
</dbReference>
<dbReference type="SUPFAM" id="SSF51316">
    <property type="entry name" value="Mss4-like"/>
    <property type="match status" value="1"/>
</dbReference>
<evidence type="ECO:0000313" key="8">
    <source>
        <dbReference type="EMBL" id="SDC43260.1"/>
    </source>
</evidence>
<proteinExistence type="predicted"/>
<comment type="cofactor">
    <cofactor evidence="1">
        <name>Zn(2+)</name>
        <dbReference type="ChEBI" id="CHEBI:29105"/>
    </cofactor>
</comment>
<keyword evidence="3" id="KW-0479">Metal-binding</keyword>
<comment type="catalytic activity">
    <reaction evidence="6">
        <text>L-methionyl-[protein] + [thioredoxin]-disulfide + H2O = L-methionyl-(R)-S-oxide-[protein] + [thioredoxin]-dithiol</text>
        <dbReference type="Rhea" id="RHEA:24164"/>
        <dbReference type="Rhea" id="RHEA-COMP:10698"/>
        <dbReference type="Rhea" id="RHEA-COMP:10700"/>
        <dbReference type="Rhea" id="RHEA-COMP:12313"/>
        <dbReference type="Rhea" id="RHEA-COMP:12314"/>
        <dbReference type="ChEBI" id="CHEBI:15377"/>
        <dbReference type="ChEBI" id="CHEBI:16044"/>
        <dbReference type="ChEBI" id="CHEBI:29950"/>
        <dbReference type="ChEBI" id="CHEBI:45764"/>
        <dbReference type="ChEBI" id="CHEBI:50058"/>
        <dbReference type="EC" id="1.8.4.12"/>
    </reaction>
</comment>
<organism evidence="8 9">
    <name type="scientific">Streptomyces prasinopilosus</name>
    <dbReference type="NCBI Taxonomy" id="67344"/>
    <lineage>
        <taxon>Bacteria</taxon>
        <taxon>Bacillati</taxon>
        <taxon>Actinomycetota</taxon>
        <taxon>Actinomycetes</taxon>
        <taxon>Kitasatosporales</taxon>
        <taxon>Streptomycetaceae</taxon>
        <taxon>Streptomyces</taxon>
    </lineage>
</organism>
<evidence type="ECO:0000259" key="7">
    <source>
        <dbReference type="PROSITE" id="PS51790"/>
    </source>
</evidence>
<gene>
    <name evidence="8" type="ORF">SAMN05216505_102139</name>
</gene>
<evidence type="ECO:0000313" key="9">
    <source>
        <dbReference type="Proteomes" id="UP000182100"/>
    </source>
</evidence>
<accession>A0A1G6LJ04</accession>
<dbReference type="InterPro" id="IPR028427">
    <property type="entry name" value="Met_Sox_Rdtase_MsrB"/>
</dbReference>
<keyword evidence="5" id="KW-0560">Oxidoreductase</keyword>
<name>A0A1G6LJ04_9ACTN</name>
<dbReference type="GO" id="GO:0030091">
    <property type="term" value="P:protein repair"/>
    <property type="evidence" value="ECO:0007669"/>
    <property type="project" value="InterPro"/>
</dbReference>
<dbReference type="Gene3D" id="2.170.150.20">
    <property type="entry name" value="Peptide methionine sulfoxide reductase"/>
    <property type="match status" value="1"/>
</dbReference>
<dbReference type="STRING" id="67344.SAMN05216505_102139"/>
<reference evidence="9" key="1">
    <citation type="submission" date="2016-10" db="EMBL/GenBank/DDBJ databases">
        <authorList>
            <person name="Varghese N."/>
            <person name="Submissions S."/>
        </authorList>
    </citation>
    <scope>NUCLEOTIDE SEQUENCE [LARGE SCALE GENOMIC DNA]</scope>
    <source>
        <strain evidence="9">CGMCC 4.3504</strain>
    </source>
</reference>
<sequence length="135" mass="15227">MSYDVEKPDEQWRAELSPSEYAVLRQAATEPAFTGEYTDTRTEGVYACRACGAELFTSKTKFESHCGWPSFYDPRDSEAVELVEDRSHGMVRTEVRCSRCGSHLGHVFEGEGYATPTDQRYCINSISLRLRPAEG</sequence>
<dbReference type="PROSITE" id="PS51790">
    <property type="entry name" value="MSRB"/>
    <property type="match status" value="1"/>
</dbReference>
<dbReference type="FunFam" id="2.170.150.20:FF:000009">
    <property type="entry name" value="Peptide-methionine (R)-S-oxide reductase"/>
    <property type="match status" value="1"/>
</dbReference>
<evidence type="ECO:0000256" key="5">
    <source>
        <dbReference type="ARBA" id="ARBA00023002"/>
    </source>
</evidence>
<evidence type="ECO:0000256" key="2">
    <source>
        <dbReference type="ARBA" id="ARBA00012499"/>
    </source>
</evidence>
<evidence type="ECO:0000256" key="1">
    <source>
        <dbReference type="ARBA" id="ARBA00001947"/>
    </source>
</evidence>
<dbReference type="GO" id="GO:0005737">
    <property type="term" value="C:cytoplasm"/>
    <property type="evidence" value="ECO:0007669"/>
    <property type="project" value="TreeGrafter"/>
</dbReference>
<protein>
    <recommendedName>
        <fullName evidence="2">peptide-methionine (R)-S-oxide reductase</fullName>
        <ecNumber evidence="2">1.8.4.12</ecNumber>
    </recommendedName>
</protein>
<dbReference type="NCBIfam" id="TIGR00357">
    <property type="entry name" value="peptide-methionine (R)-S-oxide reductase MsrB"/>
    <property type="match status" value="1"/>
</dbReference>
<dbReference type="PANTHER" id="PTHR10173:SF52">
    <property type="entry name" value="METHIONINE-R-SULFOXIDE REDUCTASE B1"/>
    <property type="match status" value="1"/>
</dbReference>
<dbReference type="EMBL" id="FMZK01000002">
    <property type="protein sequence ID" value="SDC43260.1"/>
    <property type="molecule type" value="Genomic_DNA"/>
</dbReference>
<dbReference type="GO" id="GO:0033743">
    <property type="term" value="F:peptide-methionine (R)-S-oxide reductase activity"/>
    <property type="evidence" value="ECO:0007669"/>
    <property type="project" value="UniProtKB-EC"/>
</dbReference>
<dbReference type="GO" id="GO:0006979">
    <property type="term" value="P:response to oxidative stress"/>
    <property type="evidence" value="ECO:0007669"/>
    <property type="project" value="InterPro"/>
</dbReference>
<dbReference type="GO" id="GO:0046872">
    <property type="term" value="F:metal ion binding"/>
    <property type="evidence" value="ECO:0007669"/>
    <property type="project" value="UniProtKB-KW"/>
</dbReference>